<name>E7GI61_CLOS6</name>
<feature type="region of interest" description="Disordered" evidence="2">
    <location>
        <begin position="63"/>
        <end position="277"/>
    </location>
</feature>
<keyword evidence="3" id="KW-0732">Signal</keyword>
<evidence type="ECO:0000313" key="6">
    <source>
        <dbReference type="EMBL" id="EGA95477.1"/>
    </source>
</evidence>
<dbReference type="Gene3D" id="2.180.10.10">
    <property type="entry name" value="RHS repeat-associated core"/>
    <property type="match status" value="8"/>
</dbReference>
<dbReference type="PANTHER" id="PTHR32305:SF15">
    <property type="entry name" value="PROTEIN RHSA-RELATED"/>
    <property type="match status" value="1"/>
</dbReference>
<dbReference type="InterPro" id="IPR031325">
    <property type="entry name" value="RHS_repeat"/>
</dbReference>
<feature type="domain" description="Teneurin-like YD-shell" evidence="5">
    <location>
        <begin position="2406"/>
        <end position="2517"/>
    </location>
</feature>
<dbReference type="eggNOG" id="COG3209">
    <property type="taxonomic scope" value="Bacteria"/>
</dbReference>
<feature type="domain" description="Teneurin-like YD-shell" evidence="5">
    <location>
        <begin position="1598"/>
        <end position="1715"/>
    </location>
</feature>
<feature type="region of interest" description="Disordered" evidence="2">
    <location>
        <begin position="2841"/>
        <end position="2985"/>
    </location>
</feature>
<evidence type="ECO:0000259" key="4">
    <source>
        <dbReference type="Pfam" id="PF20148"/>
    </source>
</evidence>
<proteinExistence type="predicted"/>
<feature type="region of interest" description="Disordered" evidence="2">
    <location>
        <begin position="3361"/>
        <end position="3406"/>
    </location>
</feature>
<feature type="compositionally biased region" description="Low complexity" evidence="2">
    <location>
        <begin position="236"/>
        <end position="254"/>
    </location>
</feature>
<feature type="domain" description="DUF6531" evidence="4">
    <location>
        <begin position="946"/>
        <end position="1020"/>
    </location>
</feature>
<keyword evidence="7" id="KW-1185">Reference proteome</keyword>
<feature type="compositionally biased region" description="Gly residues" evidence="2">
    <location>
        <begin position="2961"/>
        <end position="2978"/>
    </location>
</feature>
<organism evidence="6 7">
    <name type="scientific">Clostridium symbiosum (strain WAL-14163)</name>
    <dbReference type="NCBI Taxonomy" id="742740"/>
    <lineage>
        <taxon>Bacteria</taxon>
        <taxon>Bacillati</taxon>
        <taxon>Bacillota</taxon>
        <taxon>Clostridia</taxon>
        <taxon>Lachnospirales</taxon>
        <taxon>Lachnospiraceae</taxon>
        <taxon>Otoolea</taxon>
    </lineage>
</organism>
<dbReference type="Gene3D" id="3.90.930.1">
    <property type="match status" value="1"/>
</dbReference>
<dbReference type="PANTHER" id="PTHR32305">
    <property type="match status" value="1"/>
</dbReference>
<dbReference type="InterPro" id="IPR006530">
    <property type="entry name" value="YD"/>
</dbReference>
<dbReference type="HOGENOM" id="CLU_000403_0_0_9"/>
<dbReference type="SUPFAM" id="SSF69304">
    <property type="entry name" value="Tricorn protease N-terminal domain"/>
    <property type="match status" value="2"/>
</dbReference>
<feature type="compositionally biased region" description="Basic and acidic residues" evidence="2">
    <location>
        <begin position="75"/>
        <end position="135"/>
    </location>
</feature>
<protein>
    <submittedName>
        <fullName evidence="6">Rhs family protein</fullName>
    </submittedName>
</protein>
<feature type="compositionally biased region" description="Low complexity" evidence="2">
    <location>
        <begin position="2902"/>
        <end position="2912"/>
    </location>
</feature>
<feature type="compositionally biased region" description="Basic and acidic residues" evidence="2">
    <location>
        <begin position="142"/>
        <end position="219"/>
    </location>
</feature>
<feature type="compositionally biased region" description="Basic and acidic residues" evidence="2">
    <location>
        <begin position="3384"/>
        <end position="3406"/>
    </location>
</feature>
<accession>E7GI61</accession>
<dbReference type="InterPro" id="IPR045351">
    <property type="entry name" value="DUF6531"/>
</dbReference>
<keyword evidence="1" id="KW-0677">Repeat</keyword>
<dbReference type="NCBIfam" id="TIGR01643">
    <property type="entry name" value="YD_repeat_2x"/>
    <property type="match status" value="27"/>
</dbReference>
<gene>
    <name evidence="6" type="ORF">HMPREF9474_00604</name>
</gene>
<feature type="region of interest" description="Disordered" evidence="2">
    <location>
        <begin position="1047"/>
        <end position="1068"/>
    </location>
</feature>
<evidence type="ECO:0000259" key="5">
    <source>
        <dbReference type="Pfam" id="PF25023"/>
    </source>
</evidence>
<dbReference type="InterPro" id="IPR056823">
    <property type="entry name" value="TEN-like_YD-shell"/>
</dbReference>
<dbReference type="Pfam" id="PF05593">
    <property type="entry name" value="RHS_repeat"/>
    <property type="match status" value="12"/>
</dbReference>
<dbReference type="Pfam" id="PF20148">
    <property type="entry name" value="DUF6531"/>
    <property type="match status" value="1"/>
</dbReference>
<feature type="region of interest" description="Disordered" evidence="2">
    <location>
        <begin position="2768"/>
        <end position="2822"/>
    </location>
</feature>
<evidence type="ECO:0000256" key="2">
    <source>
        <dbReference type="SAM" id="MobiDB-lite"/>
    </source>
</evidence>
<dbReference type="NCBIfam" id="NF033679">
    <property type="entry name" value="DNRLRE_dom"/>
    <property type="match status" value="1"/>
</dbReference>
<dbReference type="InterPro" id="IPR050708">
    <property type="entry name" value="T6SS_VgrG/RHS"/>
</dbReference>
<feature type="domain" description="Teneurin-like YD-shell" evidence="5">
    <location>
        <begin position="1808"/>
        <end position="1960"/>
    </location>
</feature>
<dbReference type="NCBIfam" id="TIGR03696">
    <property type="entry name" value="Rhs_assc_core"/>
    <property type="match status" value="1"/>
</dbReference>
<feature type="compositionally biased region" description="Basic and acidic residues" evidence="2">
    <location>
        <begin position="2592"/>
        <end position="2603"/>
    </location>
</feature>
<feature type="signal peptide" evidence="3">
    <location>
        <begin position="1"/>
        <end position="40"/>
    </location>
</feature>
<dbReference type="eggNOG" id="COG1388">
    <property type="taxonomic scope" value="Bacteria"/>
</dbReference>
<dbReference type="STRING" id="1512.GCA_900049235_00665"/>
<dbReference type="Pfam" id="PF25023">
    <property type="entry name" value="TEN_YD-shell"/>
    <property type="match status" value="3"/>
</dbReference>
<feature type="region of interest" description="Disordered" evidence="2">
    <location>
        <begin position="2592"/>
        <end position="2614"/>
    </location>
</feature>
<reference evidence="6 7" key="1">
    <citation type="submission" date="2010-12" db="EMBL/GenBank/DDBJ databases">
        <title>The Genome Sequence of Clostridium symbiosum strain WAL-14163.</title>
        <authorList>
            <person name="Earl A."/>
            <person name="Ward D."/>
            <person name="Feldgarden M."/>
            <person name="Gevers D."/>
            <person name="Finegold S.M."/>
            <person name="Summanen P.H."/>
            <person name="Molitoris D.R."/>
            <person name="Vaisanen M.L."/>
            <person name="Daigneault M."/>
            <person name="Young S.K."/>
            <person name="Zeng Q."/>
            <person name="Gargeya S."/>
            <person name="Fitzgerald M."/>
            <person name="Haas B."/>
            <person name="Abouelleil A."/>
            <person name="Alvarado L."/>
            <person name="Arachchi H.M."/>
            <person name="Berlin A."/>
            <person name="Brown A."/>
            <person name="Chapman S.B."/>
            <person name="Chen Z."/>
            <person name="Dunbar C."/>
            <person name="Freedman E."/>
            <person name="Gearin G."/>
            <person name="Gellesch M."/>
            <person name="Goldberg J."/>
            <person name="Griggs A."/>
            <person name="Gujja S."/>
            <person name="Heilman E."/>
            <person name="Heiman D."/>
            <person name="Howarth C."/>
            <person name="Larson L."/>
            <person name="Lui A."/>
            <person name="MacDonald P.J.P."/>
            <person name="Mehta T."/>
            <person name="Montmayeur A."/>
            <person name="Murphy C."/>
            <person name="Neiman D."/>
            <person name="Pearson M."/>
            <person name="Priest M."/>
            <person name="Roberts A."/>
            <person name="Saif S."/>
            <person name="Shea T."/>
            <person name="Shenoy N."/>
            <person name="Sisk P."/>
            <person name="Stolte C."/>
            <person name="Sykes S."/>
            <person name="White J."/>
            <person name="Yandava C."/>
            <person name="Nusbaum C."/>
            <person name="Birren B."/>
        </authorList>
    </citation>
    <scope>NUCLEOTIDE SEQUENCE [LARGE SCALE GENOMIC DNA]</scope>
    <source>
        <strain evidence="6 7">WAL-14163</strain>
    </source>
</reference>
<dbReference type="InterPro" id="IPR022385">
    <property type="entry name" value="Rhs_assc_core"/>
</dbReference>
<feature type="compositionally biased region" description="Gly residues" evidence="2">
    <location>
        <begin position="2805"/>
        <end position="2816"/>
    </location>
</feature>
<dbReference type="Proteomes" id="UP000002970">
    <property type="component" value="Unassembled WGS sequence"/>
</dbReference>
<feature type="compositionally biased region" description="Gly residues" evidence="2">
    <location>
        <begin position="2923"/>
        <end position="2932"/>
    </location>
</feature>
<feature type="chain" id="PRO_5003218414" evidence="3">
    <location>
        <begin position="41"/>
        <end position="3471"/>
    </location>
</feature>
<evidence type="ECO:0000256" key="1">
    <source>
        <dbReference type="ARBA" id="ARBA00022737"/>
    </source>
</evidence>
<evidence type="ECO:0000256" key="3">
    <source>
        <dbReference type="SAM" id="SignalP"/>
    </source>
</evidence>
<dbReference type="SUPFAM" id="SSF101898">
    <property type="entry name" value="NHL repeat"/>
    <property type="match status" value="1"/>
</dbReference>
<evidence type="ECO:0000313" key="7">
    <source>
        <dbReference type="Proteomes" id="UP000002970"/>
    </source>
</evidence>
<feature type="compositionally biased region" description="Gly residues" evidence="2">
    <location>
        <begin position="2941"/>
        <end position="2952"/>
    </location>
</feature>
<dbReference type="RefSeq" id="WP_003498145.1">
    <property type="nucleotide sequence ID" value="NZ_GL834305.1"/>
</dbReference>
<comment type="caution">
    <text evidence="6">The sequence shown here is derived from an EMBL/GenBank/DDBJ whole genome shotgun (WGS) entry which is preliminary data.</text>
</comment>
<feature type="compositionally biased region" description="Basic and acidic residues" evidence="2">
    <location>
        <begin position="3361"/>
        <end position="3377"/>
    </location>
</feature>
<sequence length="3471" mass="384701">MKENKRKVKKRYRQKARQFISGLLITAMLAPNMTPIIAQAAELIENQPRYVDFTRPQALTLRELGIESGVSDTSDGDRADRTENSAEPDKDSDTGKDSESGKSSEPGKDNETGKDSGTGKEDEPGRDSEPGKEDEPGQDSGTGKEDEPGQDNEAGKEDEPGKDSEAGKEDEPGKDSEAGKEDEPGKDSEPGKEDEPGKDSEAGKEDEPGKDSEPGKEDEPAQDSGAGSENGAETKPGGSADGGDPADNPAAGPAEGLPEEDAKEEIPGEIPVTDEGLRLPEELYQEVTEEPSGVLVQFSDLCRTYQTGDREYVTVIGGYSGLYRDKDGKVRPIDNTLVKGDSAAVEADGEEATPSNASFLRSKAASWVENEAGPVKIRIPLKMSTSRGVSIETEGGKIELIPSAGNFKEPSVAGNAIRFNDVFENVDYQYTVIENTVKGDIFLLEKGDRYEFSYKLKIPGMTAKQEKDKISIYGKDTAKALFQLDAPFMEDDSGERSDKVKLKLSGTKGNYTVTIKADKKWLNDEERSYPVRIDPDTYVPSDEFIFATISQGQPDTIYDWDSPAYVGYLDGSRKNCRVCVIFNENNSDTISKLLSGAEQVHNATLKVTTETDNSGGQNIIELHVPVTQWNGYITSWNTQPDYNPSSDRVWQTPAPGAGQTMEFDITDLVNGWITVTEPPLGLMFRSEIEADGGAYAMKAEVLCNRGDSVNGPRLEYSWTGDLEGDLANMSVDDTTIEVDPAVIYTDIFGRSVTGVIAHGKAQAGSEVTYRLLEEGGGDVTDAMESLVYPDFRKAGLEDDFDLSPESNWQTDGFEAEGSLEYDTIYYFEAFATGKEVGEDGSGEEEPDGDNTVVGATVTSDQFLLYEVKEHDLSTRIARHYGINVGQLARDNKLYKDQLTEKDTILFIRNPKTAEPYNAYKDMTPLEELLLRNLLAGINPNCELNLEPVNMNTGDFFMQQTDASMKELNGEFGVMRSYNSTLPDYHQEFGYGWTSEFGDHLTILKDGTILYKRSDGKGIPFTRNGDVYQAPDGWDITLEPLDAIEVRRASASEAEEEEPKEREAGTRTVTTKDLDDKAQLNRRRGEIRFGFLKATSSEAERTPIPDCAGWQLTNQDGSRYVFDALGLLQYREDMKGRRTWYRYDEDYKLLQAESPTGRILDITMDDAYRITDITLPDGNTLRYEYDEEGNLISVTNPEGDIRRYEYDEKHRMTAWYDEEGNRVVENEYDSENRITAQTDANGNTSYLSYSDGATVLTDNRGFVTRYEYDGSYRTTKITYPDGAARTKTYRDGRVAQETDEEGNTTSYTYDADGNILTVTRADGARAEYAYNAMNLPLAAEDFEGNRTVFTYDEKGNLLTRTSGEGNTWRYAYDELSRLVSVTDANGQTTEFSYDGAVVTQMKDAEGYIWRYDYDRMNRMLSMVDPLGNAEIYTYNRNGWKINETAKDGGTTEYEYSPAGAVLSITDPAGAKTVFTYDKMYHILTGEDALGHTLTYGYDKNYNRIVETDAKGNETWYRYDERNRCTAVTDAMGRAVMQTFNGNGNLTSSTDRRGNTVSWSYNTILNLPESATDSLGNRTAYSYDKNGQTTAVTYADGSGISYAYDRDGRVIRMTAKNGLVTEITYDGNGNIIAVSDDGTRVYHFTYDRNNRLVKTEDPQGGTAVYTYDGAGNLKGRTNEEGHETRYAYDAAGRLQEIKDAVGGAVSLVYDLNGNVLKTTDQNGHSSNYHYDVLGELLAIVNAEGHVTGYSYDELGNLKEMTDALKGQTAYTYDELSRTVRMTDPMGNPYLYEYDENGNLLTVTLPDGDTVTFTYDANNQVTSSTDEAGVVTSYEYDSMGRITRASDTAGNTMTYEYDISGNLVKQTDTIGRSAVYEYDRFNRLTAVTGTDLATTRYAYDTLDRLTGITLADNTATIYEYDKTGNLIKTTEPGEAVYTYTYDAISRLTGKVDPLGAAIRFVYDPAGNLTGTTDAEGAERAYTYDAVNRMIAERDGRGGVTGYEYDELSRLISYTTPEGNKEEYRYDAVDNLTKSKDANGLITEYRYDVMGNLVEKISPKGAKTGYTYDKHDELLSITDPAGNVTRYEVDLNRLVTKMTQKNGGTYTYTYDPVHRLTGITTPLGLKREFTYDVADNIITDTDSLDRSSSYEYDIMHRMTRAVDPEGGVTEYGYDIRGNQNAVTNALGYTWNFRYDLVDQLTASVDPEGKATEIAYNLVGRVKSVTRPGERTTSYQYDKNYNVTGIADPKGYLYQSVYDSDNRRTGTVDPLGQTTEAVYDPGSRITSVTDKMGLTEKYEYDPHGNILAFTSTDGLITRFNYDILDKLVKVTMPSGLTTRYSYDVMGNVTSMTDTMKRVTKYTYDLEGNMLSLVNEEGRREQMTYDAGGRTTSFQTNSGDTIRYDYNRLNALVEKSYESGGEGSEAAAGDFQNQAVRYGYDALGQRVTMMDATGESSYEYDSLGRITQVKNGSGQTTSYAYDGADQLASITYPDGKTVSYEYDKNDNITKVTGRDGGVTTYVYDAINRVTEIHRPNGVSTYNSFNARDQITSMVNKCDDCGWVVSQYDYTYDDRGFIVGETALESLYAYAWDDKHDGRHEDGRHDDKYPHGNRHNNKHDKDAKDNYQIVETKRSFEYDDDGKLIKATEKEEQQGTYVYRYSYDDMGNRISYSKTRNGTVQESAEYSYNASNQLIRAKLYDGKKNTTMQYEYDADGNLISEIGKKGTDKVELHYTYTVENRLKAVHDAHELVVAMAYDGDGNRVFQLNYNLHTDDDWKGNSGNGNGNNKDNTGNGNNGNGNKGNSGNKGNNGSNGNGSQGNSGNGNKQKVSSVLGLIGLSGSDETVDLSGLLLGEPDGTTAAKDMQPDAASNENGENPKSEVPLLEMRPEPVRELLPIIPYGGDDTETEAASPSEASANSEKKNDNGNNGNNGNGGNGNHYGWEEGESGGNSGGNGNGNSGNVNSGNGNNGNGGGNTNNTGGSGNQSGILMPQKPVSDIEQSLIDEIRQTGHHKNYELIEYVNDVNRQYAQVLMEVNIDGEMDTAYTYGNERIALERFTGWTGYYTHDPRGSVSGVTDSGGRLWKSYRYGPTGDITFGKPQYNNSYAYNAEDYNPNLEVQYLRARYYDVERGNFLTEDTYLGKLTDPLTLNRYNYVKSSAPNYVDPSGHKKQSWTETADQAKKNWQEYNKMPVQDYDSGPDYGSKNKELLEELDKKLSTARTKLKKLMDAAEEKGRSVIGYCSDYKAGMDAGRKIAEAEYHNWELTLLFGKNAYRRDDYFWDTDLQEIYDQARNASNNKDAFRAGFTAGQTMFTIEILSLIVGALESGGSSSGGQQVVLPGVGEVTIPGDAAGSVAGVLPPGSILRAQENKKESEEEGKGDSEAKIQPGDETPKGREYTQHGAERANERGFDSQKVDSIIDNNYKHRTKEIDKLTGKVTWRYQDKRGNTVITNEWGDKIVTVYSYPTSTNGGNYIPKN</sequence>
<feature type="compositionally biased region" description="Basic and acidic residues" evidence="2">
    <location>
        <begin position="1058"/>
        <end position="1068"/>
    </location>
</feature>
<dbReference type="EMBL" id="ADLQ01000015">
    <property type="protein sequence ID" value="EGA95477.1"/>
    <property type="molecule type" value="Genomic_DNA"/>
</dbReference>